<dbReference type="Pfam" id="PF02230">
    <property type="entry name" value="Abhydrolase_2"/>
    <property type="match status" value="1"/>
</dbReference>
<reference evidence="3" key="1">
    <citation type="journal article" date="2020" name="Stud. Mycol.">
        <title>101 Dothideomycetes genomes: a test case for predicting lifestyles and emergence of pathogens.</title>
        <authorList>
            <person name="Haridas S."/>
            <person name="Albert R."/>
            <person name="Binder M."/>
            <person name="Bloem J."/>
            <person name="Labutti K."/>
            <person name="Salamov A."/>
            <person name="Andreopoulos B."/>
            <person name="Baker S."/>
            <person name="Barry K."/>
            <person name="Bills G."/>
            <person name="Bluhm B."/>
            <person name="Cannon C."/>
            <person name="Castanera R."/>
            <person name="Culley D."/>
            <person name="Daum C."/>
            <person name="Ezra D."/>
            <person name="Gonzalez J."/>
            <person name="Henrissat B."/>
            <person name="Kuo A."/>
            <person name="Liang C."/>
            <person name="Lipzen A."/>
            <person name="Lutzoni F."/>
            <person name="Magnuson J."/>
            <person name="Mondo S."/>
            <person name="Nolan M."/>
            <person name="Ohm R."/>
            <person name="Pangilinan J."/>
            <person name="Park H.-J."/>
            <person name="Ramirez L."/>
            <person name="Alfaro M."/>
            <person name="Sun H."/>
            <person name="Tritt A."/>
            <person name="Yoshinaga Y."/>
            <person name="Zwiers L.-H."/>
            <person name="Turgeon B."/>
            <person name="Goodwin S."/>
            <person name="Spatafora J."/>
            <person name="Crous P."/>
            <person name="Grigoriev I."/>
        </authorList>
    </citation>
    <scope>NUCLEOTIDE SEQUENCE</scope>
    <source>
        <strain evidence="3">ATCC 36951</strain>
    </source>
</reference>
<organism evidence="3 4">
    <name type="scientific">Zasmidium cellare ATCC 36951</name>
    <dbReference type="NCBI Taxonomy" id="1080233"/>
    <lineage>
        <taxon>Eukaryota</taxon>
        <taxon>Fungi</taxon>
        <taxon>Dikarya</taxon>
        <taxon>Ascomycota</taxon>
        <taxon>Pezizomycotina</taxon>
        <taxon>Dothideomycetes</taxon>
        <taxon>Dothideomycetidae</taxon>
        <taxon>Mycosphaerellales</taxon>
        <taxon>Mycosphaerellaceae</taxon>
        <taxon>Zasmidium</taxon>
    </lineage>
</organism>
<dbReference type="GO" id="GO:0008474">
    <property type="term" value="F:palmitoyl-(protein) hydrolase activity"/>
    <property type="evidence" value="ECO:0007669"/>
    <property type="project" value="TreeGrafter"/>
</dbReference>
<dbReference type="Proteomes" id="UP000799537">
    <property type="component" value="Unassembled WGS sequence"/>
</dbReference>
<dbReference type="PANTHER" id="PTHR10655">
    <property type="entry name" value="LYSOPHOSPHOLIPASE-RELATED"/>
    <property type="match status" value="1"/>
</dbReference>
<sequence>MQALPPTSTHTHTIILLHGRDSTAKEFAAEFLESQASDGRHLQDIFPGVRWVFPTAPLVPSKRFGCEMSQWFDMWSTEDVHEREGEQDLEGAIARVQEVVAREARAVRSGNVVVGGISQGCAVGIHALLGLEMGVGGFVGLCGWLPQPDSLGSVVKAEAVKTPVFLGHCEDDEVIGVRFGEELRDCLRNVGMVVEWELYEDGGHWLNEPKGVDDLVVFLNSVFERSVT</sequence>
<dbReference type="InterPro" id="IPR050565">
    <property type="entry name" value="LYPA1-2/EST-like"/>
</dbReference>
<protein>
    <recommendedName>
        <fullName evidence="2">Phospholipase/carboxylesterase/thioesterase domain-containing protein</fullName>
    </recommendedName>
</protein>
<comment type="similarity">
    <text evidence="1">Belongs to the AB hydrolase superfamily. AB hydrolase 2 family.</text>
</comment>
<evidence type="ECO:0000256" key="1">
    <source>
        <dbReference type="ARBA" id="ARBA00006499"/>
    </source>
</evidence>
<dbReference type="InterPro" id="IPR029058">
    <property type="entry name" value="AB_hydrolase_fold"/>
</dbReference>
<dbReference type="GeneID" id="54564240"/>
<evidence type="ECO:0000259" key="2">
    <source>
        <dbReference type="Pfam" id="PF02230"/>
    </source>
</evidence>
<dbReference type="GO" id="GO:0005737">
    <property type="term" value="C:cytoplasm"/>
    <property type="evidence" value="ECO:0007669"/>
    <property type="project" value="TreeGrafter"/>
</dbReference>
<keyword evidence="4" id="KW-1185">Reference proteome</keyword>
<dbReference type="AlphaFoldDB" id="A0A6A6D5E1"/>
<dbReference type="OrthoDB" id="2418081at2759"/>
<accession>A0A6A6D5E1</accession>
<dbReference type="RefSeq" id="XP_033674479.1">
    <property type="nucleotide sequence ID" value="XM_033810968.1"/>
</dbReference>
<feature type="domain" description="Phospholipase/carboxylesterase/thioesterase" evidence="2">
    <location>
        <begin position="6"/>
        <end position="219"/>
    </location>
</feature>
<name>A0A6A6D5E1_ZASCE</name>
<gene>
    <name evidence="3" type="ORF">M409DRAFT_48547</name>
</gene>
<dbReference type="EMBL" id="ML993579">
    <property type="protein sequence ID" value="KAF2173590.1"/>
    <property type="molecule type" value="Genomic_DNA"/>
</dbReference>
<proteinExistence type="inferred from homology"/>
<dbReference type="PANTHER" id="PTHR10655:SF63">
    <property type="entry name" value="PHOSPHOLIPASE_CARBOXYLESTERASE_THIOESTERASE DOMAIN-CONTAINING PROTEIN"/>
    <property type="match status" value="1"/>
</dbReference>
<dbReference type="SUPFAM" id="SSF53474">
    <property type="entry name" value="alpha/beta-Hydrolases"/>
    <property type="match status" value="1"/>
</dbReference>
<evidence type="ECO:0000313" key="3">
    <source>
        <dbReference type="EMBL" id="KAF2173590.1"/>
    </source>
</evidence>
<dbReference type="GO" id="GO:0052689">
    <property type="term" value="F:carboxylic ester hydrolase activity"/>
    <property type="evidence" value="ECO:0007669"/>
    <property type="project" value="TreeGrafter"/>
</dbReference>
<evidence type="ECO:0000313" key="4">
    <source>
        <dbReference type="Proteomes" id="UP000799537"/>
    </source>
</evidence>
<dbReference type="Gene3D" id="3.40.50.1820">
    <property type="entry name" value="alpha/beta hydrolase"/>
    <property type="match status" value="1"/>
</dbReference>
<dbReference type="InterPro" id="IPR003140">
    <property type="entry name" value="PLipase/COase/thioEstase"/>
</dbReference>